<evidence type="ECO:0000256" key="10">
    <source>
        <dbReference type="ARBA" id="ARBA00022840"/>
    </source>
</evidence>
<keyword evidence="5" id="KW-0808">Transferase</keyword>
<sequence>MRGSNEIQMNDRYVMTNNSTDFSTRKQLTIKNIQRTDEGNISCLLYYLKNRTAEMKIFIEVRNPYKPTVKDSNLEGPSDINFGTPLSLFCKFGGLPKPLVTWYKNDDPVNLNSHMVIKDGYFNFSSTKLEDEGTYKCEGRNRLGVASKEMALSFKNKPGNNWSAIIIVILTLLIAVAVVIIVVKDSRKKKLEKVLREAGLAYFEKGQLENLNPELGIDDQAELLPYDKKWEFPIQNLKLGKQLGAGAFGVVLKGQAKGIIPSEAITTVAVKMVKRNADHNLIKALASELKIMSHLGNHLNVVNLLGACTKNVAKSEYKSELVEMVDYSLLKSLSRAENEILKDFQFDPFIGFSNNNSDDFDEGSSRLFKCQFRRGNSSTSFKLKMEIEKITNSLAQPTIIEINKAHYVTGGTITLKCLVIAEVDVSIEWEPPRKNNEHMNITKVKHLDRKEVYLTMKNVTPDDGGVYWCKAQDRQNHFSANSIDLKIFGLNDHFIKLKDISKPNNVSYLVGTTVRWEVEIDGHPNTTFSWLNNRNETVSEAGKENYEMRISNTYTYFMIKDISYADHGKYTIIGTNEYESQLLTFFLNVTGKPKISMQMSKEFQMVNEQISISCAIIANPKPEINLYYKPCFDEKCTYTQITQEIYEQNLSFNAIATQSFNRSGRVRCKAKNEFGSIKSSKELYISDIEDGFQIFEFNKEVYYNKENQTVTVALSDTITLNCGAYIRKVSPDVQWMRGSNEIQMNDRYVMTYNSTDFSTRKQLTIKNIQRTDEGNISCLLYYLKNRTAEIKIFIEVRNPYKPTVKDSNLEGPSDINFGTPLSLFCKFGGLPKPLVTWYKNDDPVVNAKSHMVVQDGYFNFSSTKLEDEGTYKCEGRNRLGVASKEMALSFKNKPGNNWSAIIIVILTLLIAVAVVIIVVKDSRKKKLEKVLREAGLAYFEKGQLENLNPELGIDDQAELLPYDKKWEFPIQNLKLGKQLGAGAFGVVLKGQAKGIIPSEAITTVAVKMVKRNADHNLIKALASELKIMSHLGNHLNVVNLLGACTKNVAKSEYKSELVEMVDYRLWKSLSVTIIAKPGLFNIVDKINQNCSFSIRRCESIPTKCIFLPDDNTELPYKICSTHISPFHNPT</sequence>
<comment type="caution">
    <text evidence="21">The sequence shown here is derived from an EMBL/GenBank/DDBJ whole genome shotgun (WGS) entry which is preliminary data.</text>
</comment>
<dbReference type="SMART" id="SM00219">
    <property type="entry name" value="TyrKc"/>
    <property type="match status" value="1"/>
</dbReference>
<gene>
    <name evidence="21" type="ORF">HHI36_009843</name>
</gene>
<evidence type="ECO:0000256" key="16">
    <source>
        <dbReference type="ARBA" id="ARBA00023319"/>
    </source>
</evidence>
<dbReference type="FunFam" id="3.30.200.20:FF:000384">
    <property type="entry name" value="Receptor protein-tyrosine kinase"/>
    <property type="match status" value="2"/>
</dbReference>
<dbReference type="InterPro" id="IPR036179">
    <property type="entry name" value="Ig-like_dom_sf"/>
</dbReference>
<keyword evidence="15" id="KW-0325">Glycoprotein</keyword>
<dbReference type="EMBL" id="JABFTP020000001">
    <property type="protein sequence ID" value="KAL3265638.1"/>
    <property type="molecule type" value="Genomic_DNA"/>
</dbReference>
<evidence type="ECO:0000256" key="3">
    <source>
        <dbReference type="ARBA" id="ARBA00022475"/>
    </source>
</evidence>
<keyword evidence="3" id="KW-1003">Cell membrane</keyword>
<dbReference type="InterPro" id="IPR011009">
    <property type="entry name" value="Kinase-like_dom_sf"/>
</dbReference>
<feature type="transmembrane region" description="Helical" evidence="18">
    <location>
        <begin position="162"/>
        <end position="183"/>
    </location>
</feature>
<evidence type="ECO:0000256" key="1">
    <source>
        <dbReference type="ARBA" id="ARBA00004251"/>
    </source>
</evidence>
<comment type="subcellular location">
    <subcellularLocation>
        <location evidence="1">Cell membrane</location>
        <topology evidence="1">Single-pass type I membrane protein</topology>
    </subcellularLocation>
</comment>
<feature type="domain" description="Protein kinase" evidence="19">
    <location>
        <begin position="237"/>
        <end position="675"/>
    </location>
</feature>
<evidence type="ECO:0000256" key="4">
    <source>
        <dbReference type="ARBA" id="ARBA00022553"/>
    </source>
</evidence>
<evidence type="ECO:0000256" key="6">
    <source>
        <dbReference type="ARBA" id="ARBA00022692"/>
    </source>
</evidence>
<accession>A0ABD2MH23</accession>
<dbReference type="Pfam" id="PF07679">
    <property type="entry name" value="I-set"/>
    <property type="match status" value="4"/>
</dbReference>
<dbReference type="SUPFAM" id="SSF56112">
    <property type="entry name" value="Protein kinase-like (PK-like)"/>
    <property type="match status" value="2"/>
</dbReference>
<dbReference type="InterPro" id="IPR007110">
    <property type="entry name" value="Ig-like_dom"/>
</dbReference>
<keyword evidence="9" id="KW-0418">Kinase</keyword>
<dbReference type="SMART" id="SM00409">
    <property type="entry name" value="IG"/>
    <property type="match status" value="5"/>
</dbReference>
<evidence type="ECO:0000256" key="9">
    <source>
        <dbReference type="ARBA" id="ARBA00022777"/>
    </source>
</evidence>
<evidence type="ECO:0000313" key="22">
    <source>
        <dbReference type="Proteomes" id="UP001516400"/>
    </source>
</evidence>
<dbReference type="InterPro" id="IPR050958">
    <property type="entry name" value="Cell_Adh-Cytoskel_Orgn"/>
</dbReference>
<dbReference type="PROSITE" id="PS00240">
    <property type="entry name" value="RECEPTOR_TYR_KIN_III"/>
    <property type="match status" value="2"/>
</dbReference>
<keyword evidence="7" id="KW-0732">Signal</keyword>
<dbReference type="InterPro" id="IPR013783">
    <property type="entry name" value="Ig-like_fold"/>
</dbReference>
<evidence type="ECO:0000256" key="18">
    <source>
        <dbReference type="SAM" id="Phobius"/>
    </source>
</evidence>
<dbReference type="PROSITE" id="PS50011">
    <property type="entry name" value="PROTEIN_KINASE_DOM"/>
    <property type="match status" value="2"/>
</dbReference>
<feature type="domain" description="Protein kinase" evidence="19">
    <location>
        <begin position="973"/>
        <end position="1130"/>
    </location>
</feature>
<dbReference type="SUPFAM" id="SSF48726">
    <property type="entry name" value="Immunoglobulin"/>
    <property type="match status" value="6"/>
</dbReference>
<keyword evidence="10 17" id="KW-0067">ATP-binding</keyword>
<dbReference type="InterPro" id="IPR001245">
    <property type="entry name" value="Ser-Thr/Tyr_kinase_cat_dom"/>
</dbReference>
<dbReference type="InterPro" id="IPR020635">
    <property type="entry name" value="Tyr_kinase_cat_dom"/>
</dbReference>
<keyword evidence="22" id="KW-1185">Reference proteome</keyword>
<keyword evidence="16" id="KW-0393">Immunoglobulin domain</keyword>
<evidence type="ECO:0000256" key="12">
    <source>
        <dbReference type="ARBA" id="ARBA00023136"/>
    </source>
</evidence>
<evidence type="ECO:0000259" key="20">
    <source>
        <dbReference type="PROSITE" id="PS50835"/>
    </source>
</evidence>
<keyword evidence="6 18" id="KW-0812">Transmembrane</keyword>
<evidence type="ECO:0000256" key="7">
    <source>
        <dbReference type="ARBA" id="ARBA00022729"/>
    </source>
</evidence>
<dbReference type="InterPro" id="IPR003598">
    <property type="entry name" value="Ig_sub2"/>
</dbReference>
<keyword evidence="13" id="KW-0829">Tyrosine-protein kinase</keyword>
<dbReference type="GO" id="GO:0005524">
    <property type="term" value="F:ATP binding"/>
    <property type="evidence" value="ECO:0007669"/>
    <property type="project" value="UniProtKB-UniRule"/>
</dbReference>
<dbReference type="Proteomes" id="UP001516400">
    <property type="component" value="Unassembled WGS sequence"/>
</dbReference>
<proteinExistence type="predicted"/>
<dbReference type="InterPro" id="IPR000719">
    <property type="entry name" value="Prot_kinase_dom"/>
</dbReference>
<dbReference type="CDD" id="cd00096">
    <property type="entry name" value="Ig"/>
    <property type="match status" value="1"/>
</dbReference>
<evidence type="ECO:0000313" key="21">
    <source>
        <dbReference type="EMBL" id="KAL3265638.1"/>
    </source>
</evidence>
<dbReference type="SMART" id="SM00408">
    <property type="entry name" value="IGc2"/>
    <property type="match status" value="5"/>
</dbReference>
<dbReference type="Gene3D" id="3.30.200.20">
    <property type="entry name" value="Phosphorylase Kinase, domain 1"/>
    <property type="match status" value="2"/>
</dbReference>
<evidence type="ECO:0000256" key="15">
    <source>
        <dbReference type="ARBA" id="ARBA00023180"/>
    </source>
</evidence>
<keyword evidence="4" id="KW-0597">Phosphoprotein</keyword>
<organism evidence="21 22">
    <name type="scientific">Cryptolaemus montrouzieri</name>
    <dbReference type="NCBI Taxonomy" id="559131"/>
    <lineage>
        <taxon>Eukaryota</taxon>
        <taxon>Metazoa</taxon>
        <taxon>Ecdysozoa</taxon>
        <taxon>Arthropoda</taxon>
        <taxon>Hexapoda</taxon>
        <taxon>Insecta</taxon>
        <taxon>Pterygota</taxon>
        <taxon>Neoptera</taxon>
        <taxon>Endopterygota</taxon>
        <taxon>Coleoptera</taxon>
        <taxon>Polyphaga</taxon>
        <taxon>Cucujiformia</taxon>
        <taxon>Coccinelloidea</taxon>
        <taxon>Coccinellidae</taxon>
        <taxon>Scymninae</taxon>
        <taxon>Scymnini</taxon>
        <taxon>Cryptolaemus</taxon>
    </lineage>
</organism>
<dbReference type="InterPro" id="IPR017441">
    <property type="entry name" value="Protein_kinase_ATP_BS"/>
</dbReference>
<feature type="binding site" evidence="17">
    <location>
        <position position="1007"/>
    </location>
    <ligand>
        <name>ATP</name>
        <dbReference type="ChEBI" id="CHEBI:30616"/>
    </ligand>
</feature>
<dbReference type="PANTHER" id="PTHR45080">
    <property type="entry name" value="CONTACTIN 5"/>
    <property type="match status" value="1"/>
</dbReference>
<dbReference type="Gene3D" id="2.60.40.10">
    <property type="entry name" value="Immunoglobulins"/>
    <property type="match status" value="6"/>
</dbReference>
<dbReference type="EC" id="2.7.10.1" evidence="2"/>
<dbReference type="Pfam" id="PF13927">
    <property type="entry name" value="Ig_3"/>
    <property type="match status" value="1"/>
</dbReference>
<dbReference type="Pfam" id="PF07714">
    <property type="entry name" value="PK_Tyr_Ser-Thr"/>
    <property type="match status" value="2"/>
</dbReference>
<keyword evidence="14" id="KW-1015">Disulfide bond</keyword>
<dbReference type="AlphaFoldDB" id="A0ABD2MH23"/>
<keyword evidence="11 18" id="KW-1133">Transmembrane helix</keyword>
<dbReference type="InterPro" id="IPR013098">
    <property type="entry name" value="Ig_I-set"/>
</dbReference>
<keyword evidence="12 18" id="KW-0472">Membrane</keyword>
<dbReference type="InterPro" id="IPR003599">
    <property type="entry name" value="Ig_sub"/>
</dbReference>
<feature type="domain" description="Ig-like" evidence="20">
    <location>
        <begin position="699"/>
        <end position="791"/>
    </location>
</feature>
<evidence type="ECO:0000256" key="5">
    <source>
        <dbReference type="ARBA" id="ARBA00022679"/>
    </source>
</evidence>
<evidence type="ECO:0000256" key="2">
    <source>
        <dbReference type="ARBA" id="ARBA00011902"/>
    </source>
</evidence>
<reference evidence="21 22" key="1">
    <citation type="journal article" date="2021" name="BMC Biol.">
        <title>Horizontally acquired antibacterial genes associated with adaptive radiation of ladybird beetles.</title>
        <authorList>
            <person name="Li H.S."/>
            <person name="Tang X.F."/>
            <person name="Huang Y.H."/>
            <person name="Xu Z.Y."/>
            <person name="Chen M.L."/>
            <person name="Du X.Y."/>
            <person name="Qiu B.Y."/>
            <person name="Chen P.T."/>
            <person name="Zhang W."/>
            <person name="Slipinski A."/>
            <person name="Escalona H.E."/>
            <person name="Waterhouse R.M."/>
            <person name="Zwick A."/>
            <person name="Pang H."/>
        </authorList>
    </citation>
    <scope>NUCLEOTIDE SEQUENCE [LARGE SCALE GENOMIC DNA]</scope>
    <source>
        <strain evidence="21">SYSU2018</strain>
    </source>
</reference>
<dbReference type="GO" id="GO:0004714">
    <property type="term" value="F:transmembrane receptor protein tyrosine kinase activity"/>
    <property type="evidence" value="ECO:0007669"/>
    <property type="project" value="UniProtKB-EC"/>
</dbReference>
<evidence type="ECO:0000256" key="13">
    <source>
        <dbReference type="ARBA" id="ARBA00023137"/>
    </source>
</evidence>
<evidence type="ECO:0000256" key="11">
    <source>
        <dbReference type="ARBA" id="ARBA00022989"/>
    </source>
</evidence>
<dbReference type="PROSITE" id="PS00107">
    <property type="entry name" value="PROTEIN_KINASE_ATP"/>
    <property type="match status" value="1"/>
</dbReference>
<protein>
    <recommendedName>
        <fullName evidence="2">receptor protein-tyrosine kinase</fullName>
        <ecNumber evidence="2">2.7.10.1</ecNumber>
    </recommendedName>
</protein>
<evidence type="ECO:0000256" key="8">
    <source>
        <dbReference type="ARBA" id="ARBA00022741"/>
    </source>
</evidence>
<dbReference type="PANTHER" id="PTHR45080:SF8">
    <property type="entry name" value="IG-LIKE DOMAIN-CONTAINING PROTEIN"/>
    <property type="match status" value="1"/>
</dbReference>
<dbReference type="GO" id="GO:0005886">
    <property type="term" value="C:plasma membrane"/>
    <property type="evidence" value="ECO:0007669"/>
    <property type="project" value="UniProtKB-SubCell"/>
</dbReference>
<feature type="domain" description="Ig-like" evidence="20">
    <location>
        <begin position="802"/>
        <end position="889"/>
    </location>
</feature>
<feature type="domain" description="Ig-like" evidence="20">
    <location>
        <begin position="397"/>
        <end position="486"/>
    </location>
</feature>
<feature type="transmembrane region" description="Helical" evidence="18">
    <location>
        <begin position="898"/>
        <end position="919"/>
    </location>
</feature>
<evidence type="ECO:0000259" key="19">
    <source>
        <dbReference type="PROSITE" id="PS50011"/>
    </source>
</evidence>
<keyword evidence="8 17" id="KW-0547">Nucleotide-binding</keyword>
<dbReference type="InterPro" id="IPR001824">
    <property type="entry name" value="Tyr_kinase_rcpt_3_CS"/>
</dbReference>
<evidence type="ECO:0000256" key="14">
    <source>
        <dbReference type="ARBA" id="ARBA00023157"/>
    </source>
</evidence>
<dbReference type="PROSITE" id="PS50835">
    <property type="entry name" value="IG_LIKE"/>
    <property type="match status" value="4"/>
</dbReference>
<feature type="domain" description="Ig-like" evidence="20">
    <location>
        <begin position="67"/>
        <end position="153"/>
    </location>
</feature>
<evidence type="ECO:0000256" key="17">
    <source>
        <dbReference type="PROSITE-ProRule" id="PRU10141"/>
    </source>
</evidence>
<name>A0ABD2MH23_9CUCU</name>